<protein>
    <submittedName>
        <fullName evidence="2">Uncharacterized protein</fullName>
    </submittedName>
</protein>
<gene>
    <name evidence="2" type="ORF">E2C01_007988</name>
</gene>
<keyword evidence="1" id="KW-0812">Transmembrane</keyword>
<keyword evidence="1" id="KW-1133">Transmembrane helix</keyword>
<organism evidence="2 3">
    <name type="scientific">Portunus trituberculatus</name>
    <name type="common">Swimming crab</name>
    <name type="synonym">Neptunus trituberculatus</name>
    <dbReference type="NCBI Taxonomy" id="210409"/>
    <lineage>
        <taxon>Eukaryota</taxon>
        <taxon>Metazoa</taxon>
        <taxon>Ecdysozoa</taxon>
        <taxon>Arthropoda</taxon>
        <taxon>Crustacea</taxon>
        <taxon>Multicrustacea</taxon>
        <taxon>Malacostraca</taxon>
        <taxon>Eumalacostraca</taxon>
        <taxon>Eucarida</taxon>
        <taxon>Decapoda</taxon>
        <taxon>Pleocyemata</taxon>
        <taxon>Brachyura</taxon>
        <taxon>Eubrachyura</taxon>
        <taxon>Portunoidea</taxon>
        <taxon>Portunidae</taxon>
        <taxon>Portuninae</taxon>
        <taxon>Portunus</taxon>
    </lineage>
</organism>
<keyword evidence="3" id="KW-1185">Reference proteome</keyword>
<keyword evidence="1" id="KW-0472">Membrane</keyword>
<feature type="transmembrane region" description="Helical" evidence="1">
    <location>
        <begin position="37"/>
        <end position="58"/>
    </location>
</feature>
<dbReference type="Proteomes" id="UP000324222">
    <property type="component" value="Unassembled WGS sequence"/>
</dbReference>
<dbReference type="AlphaFoldDB" id="A0A5B7D518"/>
<accession>A0A5B7D518</accession>
<sequence length="59" mass="6608">MRREAFEILVGSYLHSTTHSHLAAQSQLKEQEGGESFHYVAFLSFLIRASILAATLLMV</sequence>
<proteinExistence type="predicted"/>
<evidence type="ECO:0000313" key="3">
    <source>
        <dbReference type="Proteomes" id="UP000324222"/>
    </source>
</evidence>
<evidence type="ECO:0000313" key="2">
    <source>
        <dbReference type="EMBL" id="MPC15203.1"/>
    </source>
</evidence>
<comment type="caution">
    <text evidence="2">The sequence shown here is derived from an EMBL/GenBank/DDBJ whole genome shotgun (WGS) entry which is preliminary data.</text>
</comment>
<dbReference type="EMBL" id="VSRR010000408">
    <property type="protein sequence ID" value="MPC15203.1"/>
    <property type="molecule type" value="Genomic_DNA"/>
</dbReference>
<name>A0A5B7D518_PORTR</name>
<reference evidence="2 3" key="1">
    <citation type="submission" date="2019-05" db="EMBL/GenBank/DDBJ databases">
        <title>Another draft genome of Portunus trituberculatus and its Hox gene families provides insights of decapod evolution.</title>
        <authorList>
            <person name="Jeong J.-H."/>
            <person name="Song I."/>
            <person name="Kim S."/>
            <person name="Choi T."/>
            <person name="Kim D."/>
            <person name="Ryu S."/>
            <person name="Kim W."/>
        </authorList>
    </citation>
    <scope>NUCLEOTIDE SEQUENCE [LARGE SCALE GENOMIC DNA]</scope>
    <source>
        <tissue evidence="2">Muscle</tissue>
    </source>
</reference>
<evidence type="ECO:0000256" key="1">
    <source>
        <dbReference type="SAM" id="Phobius"/>
    </source>
</evidence>